<protein>
    <submittedName>
        <fullName evidence="1">Uncharacterized protein</fullName>
    </submittedName>
</protein>
<gene>
    <name evidence="1" type="ORF">WJ35_21665</name>
</gene>
<evidence type="ECO:0000313" key="1">
    <source>
        <dbReference type="EMBL" id="AOJ77694.1"/>
    </source>
</evidence>
<name>A0A1B4LKL1_9BURK</name>
<dbReference type="RefSeq" id="WP_046429202.1">
    <property type="nucleotide sequence ID" value="NZ_CP013422.1"/>
</dbReference>
<dbReference type="EMBL" id="CP013422">
    <property type="protein sequence ID" value="AOJ77694.1"/>
    <property type="molecule type" value="Genomic_DNA"/>
</dbReference>
<organism evidence="1 2">
    <name type="scientific">Burkholderia ubonensis</name>
    <dbReference type="NCBI Taxonomy" id="101571"/>
    <lineage>
        <taxon>Bacteria</taxon>
        <taxon>Pseudomonadati</taxon>
        <taxon>Pseudomonadota</taxon>
        <taxon>Betaproteobacteria</taxon>
        <taxon>Burkholderiales</taxon>
        <taxon>Burkholderiaceae</taxon>
        <taxon>Burkholderia</taxon>
        <taxon>Burkholderia cepacia complex</taxon>
    </lineage>
</organism>
<sequence length="71" mass="7772">MTVDFLIDPFNFFQSDEIVATPVSIGNLGLANICADAESTFHAASHDGDALFIEVFVSTRHERRPKTCLTA</sequence>
<reference evidence="1 2" key="1">
    <citation type="submission" date="2015-12" db="EMBL/GenBank/DDBJ databases">
        <title>Diversity of Burkholderia near neighbor genomes.</title>
        <authorList>
            <person name="Sahl J."/>
            <person name="Wagner D."/>
            <person name="Keim P."/>
        </authorList>
    </citation>
    <scope>NUCLEOTIDE SEQUENCE [LARGE SCALE GENOMIC DNA]</scope>
    <source>
        <strain evidence="1 2">MSMB0783</strain>
    </source>
</reference>
<accession>A0A1B4LKL1</accession>
<evidence type="ECO:0000313" key="2">
    <source>
        <dbReference type="Proteomes" id="UP000243680"/>
    </source>
</evidence>
<dbReference type="Proteomes" id="UP000243680">
    <property type="component" value="Chromosome 2"/>
</dbReference>
<proteinExistence type="predicted"/>
<dbReference type="AlphaFoldDB" id="A0A1B4LKL1"/>